<feature type="compositionally biased region" description="Low complexity" evidence="8">
    <location>
        <begin position="682"/>
        <end position="699"/>
    </location>
</feature>
<evidence type="ECO:0000256" key="6">
    <source>
        <dbReference type="PROSITE-ProRule" id="PRU00175"/>
    </source>
</evidence>
<feature type="compositionally biased region" description="Gly residues" evidence="8">
    <location>
        <begin position="22"/>
        <end position="36"/>
    </location>
</feature>
<feature type="repeat" description="WD" evidence="7">
    <location>
        <begin position="980"/>
        <end position="1022"/>
    </location>
</feature>
<feature type="region of interest" description="Disordered" evidence="8">
    <location>
        <begin position="489"/>
        <end position="528"/>
    </location>
</feature>
<evidence type="ECO:0000256" key="8">
    <source>
        <dbReference type="SAM" id="MobiDB-lite"/>
    </source>
</evidence>
<evidence type="ECO:0000259" key="9">
    <source>
        <dbReference type="PROSITE" id="PS50089"/>
    </source>
</evidence>
<keyword evidence="6" id="KW-0863">Zinc-finger</keyword>
<organism evidence="10 11">
    <name type="scientific">Friedmanniomyces endolithicus</name>
    <dbReference type="NCBI Taxonomy" id="329885"/>
    <lineage>
        <taxon>Eukaryota</taxon>
        <taxon>Fungi</taxon>
        <taxon>Dikarya</taxon>
        <taxon>Ascomycota</taxon>
        <taxon>Pezizomycotina</taxon>
        <taxon>Dothideomycetes</taxon>
        <taxon>Dothideomycetidae</taxon>
        <taxon>Mycosphaerellales</taxon>
        <taxon>Teratosphaeriaceae</taxon>
        <taxon>Friedmanniomyces</taxon>
    </lineage>
</organism>
<dbReference type="CDD" id="cd00200">
    <property type="entry name" value="WD40"/>
    <property type="match status" value="1"/>
</dbReference>
<dbReference type="GO" id="GO:0000027">
    <property type="term" value="P:ribosomal large subunit assembly"/>
    <property type="evidence" value="ECO:0007669"/>
    <property type="project" value="TreeGrafter"/>
</dbReference>
<dbReference type="Proteomes" id="UP001168146">
    <property type="component" value="Unassembled WGS sequence"/>
</dbReference>
<feature type="repeat" description="WD" evidence="7">
    <location>
        <begin position="1240"/>
        <end position="1281"/>
    </location>
</feature>
<dbReference type="GO" id="GO:0008270">
    <property type="term" value="F:zinc ion binding"/>
    <property type="evidence" value="ECO:0007669"/>
    <property type="project" value="UniProtKB-KW"/>
</dbReference>
<dbReference type="SMART" id="SM00320">
    <property type="entry name" value="WD40"/>
    <property type="match status" value="8"/>
</dbReference>
<dbReference type="InterPro" id="IPR013083">
    <property type="entry name" value="Znf_RING/FYVE/PHD"/>
</dbReference>
<gene>
    <name evidence="10" type="ORF">LTR82_012762</name>
</gene>
<feature type="compositionally biased region" description="Basic and acidic residues" evidence="8">
    <location>
        <begin position="426"/>
        <end position="446"/>
    </location>
</feature>
<feature type="region of interest" description="Disordered" evidence="8">
    <location>
        <begin position="1"/>
        <end position="116"/>
    </location>
</feature>
<dbReference type="InterPro" id="IPR013087">
    <property type="entry name" value="Znf_C2H2_type"/>
</dbReference>
<dbReference type="PROSITE" id="PS50089">
    <property type="entry name" value="ZF_RING_2"/>
    <property type="match status" value="1"/>
</dbReference>
<feature type="compositionally biased region" description="Basic and acidic residues" evidence="8">
    <location>
        <begin position="52"/>
        <end position="64"/>
    </location>
</feature>
<dbReference type="InterPro" id="IPR001841">
    <property type="entry name" value="Znf_RING"/>
</dbReference>
<reference evidence="10" key="1">
    <citation type="submission" date="2021-12" db="EMBL/GenBank/DDBJ databases">
        <title>Black yeast isolated from Biological Soil Crust.</title>
        <authorList>
            <person name="Kurbessoian T."/>
        </authorList>
    </citation>
    <scope>NUCLEOTIDE SEQUENCE</scope>
    <source>
        <strain evidence="10">CCFEE 5208</strain>
    </source>
</reference>
<feature type="compositionally biased region" description="Low complexity" evidence="8">
    <location>
        <begin position="517"/>
        <end position="528"/>
    </location>
</feature>
<dbReference type="Pfam" id="PF23202">
    <property type="entry name" value="PAH_ZNF598"/>
    <property type="match status" value="1"/>
</dbReference>
<accession>A0AAN6FD88</accession>
<dbReference type="Pfam" id="PF23230">
    <property type="entry name" value="zf-C2H2_13"/>
    <property type="match status" value="1"/>
</dbReference>
<dbReference type="PANTHER" id="PTHR19848:SF0">
    <property type="entry name" value="NOTCHLESS PROTEIN HOMOLOG 1"/>
    <property type="match status" value="1"/>
</dbReference>
<feature type="region of interest" description="Disordered" evidence="8">
    <location>
        <begin position="667"/>
        <end position="699"/>
    </location>
</feature>
<dbReference type="Pfam" id="PF00400">
    <property type="entry name" value="WD40"/>
    <property type="match status" value="7"/>
</dbReference>
<dbReference type="InterPro" id="IPR036322">
    <property type="entry name" value="WD40_repeat_dom_sf"/>
</dbReference>
<dbReference type="PROSITE" id="PS00678">
    <property type="entry name" value="WD_REPEATS_1"/>
    <property type="match status" value="2"/>
</dbReference>
<feature type="compositionally biased region" description="Polar residues" evidence="8">
    <location>
        <begin position="836"/>
        <end position="845"/>
    </location>
</feature>
<sequence length="1357" mass="145898">MADSTTPQTSGAPPGTPSRGPYRGGGRGGGGEGGSYRGARHRNSMSGGMPNERGEDRSRGDFGGRGRGRGRGGSRGGRGSRGRPQSQSFATAPPGEHDPANIQPPPQPGGDGVFDNRLIKDAQNNNISGEKEQGAKATAGDDGDGEAEVCFICASDISHYSVAPCNHRTCHICSLRLRALYKTKACAHCRTEAATVVFTDEAEKRYEEYSEKDFHRTDPNLGINYEKQEIFEDTVLLLRYNCPDESCDTACLGWPDLHRHVRSVHQKVMCDLCTRNKKVFTHEHELFTQQALRNHEKYGDDDPGAIDQSGFKGHPECGFCRQRFYGDDELYAHCRDKHERCHVCDQRDGGNNPQYYVNYEALDQHFIRDHFPCPDQECQEKKFVVFASAMDLKAHQLESHPNGMTKGRDARRVDLSNFDYRQQYQEPRRGADRGGRRGGGRGRDPNTEPMHAPSGAHQSRAELAYQREREIQSAQTVSGRTFGGRLTQAAPATQSARQAPQNSRHNPAQPAHTALQSEAPTASAPASPRLAEALTPQEQARRLRHAAVTERAANLLRNDQLKLTEFRNHISAYRGGTVKPGDLIDAFFALFDTSSAELGKLIKELADIFEIPGKRDDLLKAWSDWKAINEDYPTLPGPAGANAITAAGVLGQGVGASRVLKLKSSTAQSNRSVNAAPRTWNSAAGAPQGAGRAAGPASAAYPSLPAGGRNGGTAATAGWLALRPATQVSSTASSARASPAPSRVQSSANLGRGGDLFPALPAASKPMSSVFSPGYTGSGVIRSNGGTLGSGSAWGAGGGGTTQAAAAAAEEDGAGGKGKGKKGKKQIVACERPRDSNTTLLNTPMATVLPPPSKRARREENERAAVTIHPPPIPTGLQRIQFRDADTGAAQGPVVSVALADLAPKNLSLLLNSLLGHTYPADRLPYRFYNPLGDGGDFSREAIIKAYLDGSSTTELQLNIPCRAEAVFKVKAVTRCAASVSGHGDAILTAAFSPASSKRLATGGGDKTARIWDCETGTPLYTLKGHTAWVLTLAWSPNNAMLATGSMDNTVRLWDPETGTPLGNALKGHTKWITSLSWEPYHLLQPGRPRLASASKDATIRIWDAVSGHTDMALTGHKDSVTCIKWGGAGWLYSASRDRTVKIWSAKTGRLVHSLDAHAHWVNHLALSTDFVLRTGYFDHQGSMAIPATPELKRAKALLRYETALSASGPAAGERLVTASDDCTMYLWHPTTTTKPLHRLIGHQKQVNHVTFSPDGLLLASASFDNHTKLWNASTGAFLHTLRGHVAAVYQCCFSPDSRLLVTGSKDTTLKVWDVGKGVLRENLPGHADEVFAVDWAPDGERVGSGGQDKAVRIWRN</sequence>
<feature type="repeat" description="WD" evidence="7">
    <location>
        <begin position="1282"/>
        <end position="1315"/>
    </location>
</feature>
<proteinExistence type="inferred from homology"/>
<evidence type="ECO:0000256" key="4">
    <source>
        <dbReference type="ARBA" id="ARBA00023242"/>
    </source>
</evidence>
<dbReference type="Gene3D" id="2.130.10.10">
    <property type="entry name" value="YVTN repeat-like/Quinoprotein amine dehydrogenase"/>
    <property type="match status" value="1"/>
</dbReference>
<feature type="repeat" description="WD" evidence="7">
    <location>
        <begin position="1066"/>
        <end position="1113"/>
    </location>
</feature>
<dbReference type="EMBL" id="JASUXU010000053">
    <property type="protein sequence ID" value="KAK0314981.1"/>
    <property type="molecule type" value="Genomic_DNA"/>
</dbReference>
<feature type="region of interest" description="Disordered" evidence="8">
    <location>
        <begin position="419"/>
        <end position="460"/>
    </location>
</feature>
<dbReference type="PRINTS" id="PR00320">
    <property type="entry name" value="GPROTEINBRPT"/>
</dbReference>
<keyword evidence="4" id="KW-0539">Nucleus</keyword>
<evidence type="ECO:0000256" key="2">
    <source>
        <dbReference type="ARBA" id="ARBA00022574"/>
    </source>
</evidence>
<feature type="repeat" description="WD" evidence="7">
    <location>
        <begin position="1114"/>
        <end position="1154"/>
    </location>
</feature>
<dbReference type="SUPFAM" id="SSF50978">
    <property type="entry name" value="WD40 repeat-like"/>
    <property type="match status" value="1"/>
</dbReference>
<dbReference type="PROSITE" id="PS50082">
    <property type="entry name" value="WD_REPEATS_2"/>
    <property type="match status" value="7"/>
</dbReference>
<comment type="subcellular location">
    <subcellularLocation>
        <location evidence="1">Nucleus</location>
        <location evidence="1">Nucleolus</location>
    </subcellularLocation>
</comment>
<evidence type="ECO:0000313" key="11">
    <source>
        <dbReference type="Proteomes" id="UP001168146"/>
    </source>
</evidence>
<feature type="domain" description="RING-type" evidence="9">
    <location>
        <begin position="150"/>
        <end position="190"/>
    </location>
</feature>
<comment type="similarity">
    <text evidence="5">Belongs to the ZNF598/HEL2 family.</text>
</comment>
<feature type="repeat" description="WD" evidence="7">
    <location>
        <begin position="1023"/>
        <end position="1064"/>
    </location>
</feature>
<dbReference type="Pfam" id="PF25447">
    <property type="entry name" value="RING_ZNF598"/>
    <property type="match status" value="1"/>
</dbReference>
<dbReference type="GO" id="GO:0005730">
    <property type="term" value="C:nucleolus"/>
    <property type="evidence" value="ECO:0007669"/>
    <property type="project" value="UniProtKB-SubCell"/>
</dbReference>
<feature type="compositionally biased region" description="Low complexity" evidence="8">
    <location>
        <begin position="730"/>
        <end position="748"/>
    </location>
</feature>
<evidence type="ECO:0000256" key="1">
    <source>
        <dbReference type="ARBA" id="ARBA00004604"/>
    </source>
</evidence>
<dbReference type="SUPFAM" id="SSF57850">
    <property type="entry name" value="RING/U-box"/>
    <property type="match status" value="1"/>
</dbReference>
<feature type="region of interest" description="Disordered" evidence="8">
    <location>
        <begin position="730"/>
        <end position="751"/>
    </location>
</feature>
<feature type="compositionally biased region" description="Polar residues" evidence="8">
    <location>
        <begin position="1"/>
        <end position="11"/>
    </location>
</feature>
<dbReference type="InterPro" id="IPR015943">
    <property type="entry name" value="WD40/YVTN_repeat-like_dom_sf"/>
</dbReference>
<dbReference type="InterPro" id="IPR001680">
    <property type="entry name" value="WD40_rpt"/>
</dbReference>
<dbReference type="PROSITE" id="PS00028">
    <property type="entry name" value="ZINC_FINGER_C2H2_1"/>
    <property type="match status" value="2"/>
</dbReference>
<dbReference type="Gene3D" id="3.30.40.10">
    <property type="entry name" value="Zinc/RING finger domain, C3HC4 (zinc finger)"/>
    <property type="match status" value="1"/>
</dbReference>
<feature type="region of interest" description="Disordered" evidence="8">
    <location>
        <begin position="124"/>
        <end position="143"/>
    </location>
</feature>
<dbReference type="CDD" id="cd16615">
    <property type="entry name" value="RING-HC_ZNF598"/>
    <property type="match status" value="1"/>
</dbReference>
<dbReference type="InterPro" id="IPR057634">
    <property type="entry name" value="PAH_ZNF598/HEL2"/>
</dbReference>
<evidence type="ECO:0000256" key="5">
    <source>
        <dbReference type="ARBA" id="ARBA00035113"/>
    </source>
</evidence>
<keyword evidence="3" id="KW-0677">Repeat</keyword>
<dbReference type="InterPro" id="IPR041888">
    <property type="entry name" value="RING-HC_ZNF598/HEL2"/>
</dbReference>
<comment type="caution">
    <text evidence="10">The sequence shown here is derived from an EMBL/GenBank/DDBJ whole genome shotgun (WGS) entry which is preliminary data.</text>
</comment>
<feature type="repeat" description="WD" evidence="7">
    <location>
        <begin position="1324"/>
        <end position="1357"/>
    </location>
</feature>
<keyword evidence="6" id="KW-0862">Zinc</keyword>
<dbReference type="InterPro" id="IPR056437">
    <property type="entry name" value="Znf-C2H2_ZNF598/HEL2"/>
</dbReference>
<evidence type="ECO:0000313" key="10">
    <source>
        <dbReference type="EMBL" id="KAK0314981.1"/>
    </source>
</evidence>
<evidence type="ECO:0000256" key="7">
    <source>
        <dbReference type="PROSITE-ProRule" id="PRU00221"/>
    </source>
</evidence>
<dbReference type="InterPro" id="IPR019775">
    <property type="entry name" value="WD40_repeat_CS"/>
</dbReference>
<dbReference type="PANTHER" id="PTHR19848">
    <property type="entry name" value="WD40 REPEAT PROTEIN"/>
    <property type="match status" value="1"/>
</dbReference>
<feature type="compositionally biased region" description="Polar residues" evidence="8">
    <location>
        <begin position="490"/>
        <end position="506"/>
    </location>
</feature>
<protein>
    <recommendedName>
        <fullName evidence="9">RING-type domain-containing protein</fullName>
    </recommendedName>
</protein>
<evidence type="ECO:0000256" key="3">
    <source>
        <dbReference type="ARBA" id="ARBA00022737"/>
    </source>
</evidence>
<dbReference type="InterPro" id="IPR020472">
    <property type="entry name" value="WD40_PAC1"/>
</dbReference>
<name>A0AAN6FD88_9PEZI</name>
<feature type="region of interest" description="Disordered" evidence="8">
    <location>
        <begin position="807"/>
        <end position="857"/>
    </location>
</feature>
<keyword evidence="6" id="KW-0479">Metal-binding</keyword>
<keyword evidence="2 7" id="KW-0853">WD repeat</keyword>
<dbReference type="PROSITE" id="PS50294">
    <property type="entry name" value="WD_REPEATS_REGION"/>
    <property type="match status" value="7"/>
</dbReference>
<dbReference type="SMART" id="SM00355">
    <property type="entry name" value="ZnF_C2H2"/>
    <property type="match status" value="4"/>
</dbReference>